<dbReference type="Pfam" id="PF00684">
    <property type="entry name" value="DnaJ_CXXCXGXG"/>
    <property type="match status" value="1"/>
</dbReference>
<comment type="similarity">
    <text evidence="11 13">Belongs to the DnaJ family.</text>
</comment>
<dbReference type="AlphaFoldDB" id="A0A2Z5T930"/>
<comment type="function">
    <text evidence="13">Participates actively in the response to hyperosmotic and heat shock by preventing the aggregation of stress-denatured proteins and by disaggregating proteins, also in an autonomous, DnaK-independent fashion. Unfolded proteins bind initially to DnaJ; upon interaction with the DnaJ-bound protein, DnaK hydrolyzes its bound ATP, resulting in the formation of a stable complex. GrpE releases ADP from DnaK; ATP binding to DnaK triggers the release of the substrate protein, thus completing the reaction cycle. Several rounds of ATP-dependent interactions between DnaJ, DnaK and GrpE are required for fully efficient folding. Also involved, together with DnaK and GrpE, in the DNA replication of plasmids through activation of initiation proteins.</text>
</comment>
<dbReference type="GO" id="GO:0008270">
    <property type="term" value="F:zinc ion binding"/>
    <property type="evidence" value="ECO:0007669"/>
    <property type="project" value="UniProtKB-UniRule"/>
</dbReference>
<evidence type="ECO:0000256" key="7">
    <source>
        <dbReference type="ARBA" id="ARBA00022771"/>
    </source>
</evidence>
<keyword evidence="6 13" id="KW-0677">Repeat</keyword>
<evidence type="ECO:0000313" key="17">
    <source>
        <dbReference type="EMBL" id="BBA85076.1"/>
    </source>
</evidence>
<dbReference type="FunFam" id="2.60.260.20:FF:000004">
    <property type="entry name" value="Molecular chaperone DnaJ"/>
    <property type="match status" value="1"/>
</dbReference>
<dbReference type="PRINTS" id="PR00625">
    <property type="entry name" value="JDOMAIN"/>
</dbReference>
<keyword evidence="5 13" id="KW-0479">Metal-binding</keyword>
<accession>A0A2Z5T930</accession>
<dbReference type="Gene3D" id="2.10.230.10">
    <property type="entry name" value="Heat shock protein DnaJ, cysteine-rich domain"/>
    <property type="match status" value="1"/>
</dbReference>
<dbReference type="PROSITE" id="PS51188">
    <property type="entry name" value="ZF_CR"/>
    <property type="match status" value="1"/>
</dbReference>
<evidence type="ECO:0000256" key="5">
    <source>
        <dbReference type="ARBA" id="ARBA00022723"/>
    </source>
</evidence>
<dbReference type="GO" id="GO:0006260">
    <property type="term" value="P:DNA replication"/>
    <property type="evidence" value="ECO:0007669"/>
    <property type="project" value="UniProtKB-KW"/>
</dbReference>
<dbReference type="KEGG" id="eor:NARRFE1_01350"/>
<dbReference type="CDD" id="cd10719">
    <property type="entry name" value="DnaJ_zf"/>
    <property type="match status" value="1"/>
</dbReference>
<dbReference type="InterPro" id="IPR001305">
    <property type="entry name" value="HSP_DnaJ_Cys-rich_dom"/>
</dbReference>
<keyword evidence="4 13" id="KW-0235">DNA replication</keyword>
<dbReference type="RefSeq" id="WP_148708425.1">
    <property type="nucleotide sequence ID" value="NZ_AP018161.1"/>
</dbReference>
<evidence type="ECO:0000256" key="9">
    <source>
        <dbReference type="ARBA" id="ARBA00023016"/>
    </source>
</evidence>
<feature type="binding site" evidence="13">
    <location>
        <position position="199"/>
    </location>
    <ligand>
        <name>Zn(2+)</name>
        <dbReference type="ChEBI" id="CHEBI:29105"/>
        <label>1</label>
    </ligand>
</feature>
<dbReference type="PANTHER" id="PTHR43096:SF48">
    <property type="entry name" value="CHAPERONE PROTEIN DNAJ"/>
    <property type="match status" value="1"/>
</dbReference>
<dbReference type="SUPFAM" id="SSF49493">
    <property type="entry name" value="HSP40/DnaJ peptide-binding domain"/>
    <property type="match status" value="2"/>
</dbReference>
<feature type="binding site" evidence="13">
    <location>
        <position position="147"/>
    </location>
    <ligand>
        <name>Zn(2+)</name>
        <dbReference type="ChEBI" id="CHEBI:29105"/>
        <label>1</label>
    </ligand>
</feature>
<keyword evidence="9 13" id="KW-0346">Stress response</keyword>
<keyword evidence="18" id="KW-1185">Reference proteome</keyword>
<keyword evidence="8 13" id="KW-0862">Zinc</keyword>
<dbReference type="PANTHER" id="PTHR43096">
    <property type="entry name" value="DNAJ HOMOLOG 1, MITOCHONDRIAL-RELATED"/>
    <property type="match status" value="1"/>
</dbReference>
<dbReference type="FunFam" id="2.10.230.10:FF:000002">
    <property type="entry name" value="Molecular chaperone DnaJ"/>
    <property type="match status" value="1"/>
</dbReference>
<dbReference type="InterPro" id="IPR018253">
    <property type="entry name" value="DnaJ_domain_CS"/>
</dbReference>
<evidence type="ECO:0000256" key="11">
    <source>
        <dbReference type="ARBA" id="ARBA00061004"/>
    </source>
</evidence>
<reference evidence="17 18" key="1">
    <citation type="journal article" date="2017" name="Proc. Natl. Acad. Sci. U.S.A.">
        <title>Small genome symbiont underlies cuticle hardness in beetles.</title>
        <authorList>
            <person name="Anbutsu H."/>
            <person name="Moriyama M."/>
            <person name="Nikoh N."/>
            <person name="Hosokawa T."/>
            <person name="Futahashi R."/>
            <person name="Tanahashi M."/>
            <person name="Meng X.Y."/>
            <person name="Kuriwada T."/>
            <person name="Mori N."/>
            <person name="Oshima K."/>
            <person name="Hattori M."/>
            <person name="Fujie M."/>
            <person name="Satoh N."/>
            <person name="Maeda T."/>
            <person name="Shigenobu S."/>
            <person name="Koga R."/>
            <person name="Fukatsu T."/>
        </authorList>
    </citation>
    <scope>NUCLEOTIDE SEQUENCE [LARGE SCALE GENOMIC DNA]</scope>
    <source>
        <strain evidence="17">NARRFE1</strain>
    </source>
</reference>
<evidence type="ECO:0000256" key="13">
    <source>
        <dbReference type="HAMAP-Rule" id="MF_01152"/>
    </source>
</evidence>
<evidence type="ECO:0000259" key="15">
    <source>
        <dbReference type="PROSITE" id="PS50076"/>
    </source>
</evidence>
<keyword evidence="10 13" id="KW-0143">Chaperone</keyword>
<dbReference type="CDD" id="cd10747">
    <property type="entry name" value="DnaJ_C"/>
    <property type="match status" value="1"/>
</dbReference>
<dbReference type="PROSITE" id="PS00636">
    <property type="entry name" value="DNAJ_1"/>
    <property type="match status" value="1"/>
</dbReference>
<feature type="domain" description="J" evidence="15">
    <location>
        <begin position="6"/>
        <end position="71"/>
    </location>
</feature>
<evidence type="ECO:0000256" key="10">
    <source>
        <dbReference type="ARBA" id="ARBA00023186"/>
    </source>
</evidence>
<dbReference type="GO" id="GO:0042026">
    <property type="term" value="P:protein refolding"/>
    <property type="evidence" value="ECO:0007669"/>
    <property type="project" value="TreeGrafter"/>
</dbReference>
<evidence type="ECO:0000256" key="3">
    <source>
        <dbReference type="ARBA" id="ARBA00022490"/>
    </source>
</evidence>
<dbReference type="SUPFAM" id="SSF57938">
    <property type="entry name" value="DnaJ/Hsp40 cysteine-rich domain"/>
    <property type="match status" value="1"/>
</dbReference>
<comment type="cofactor">
    <cofactor evidence="13">
        <name>Zn(2+)</name>
        <dbReference type="ChEBI" id="CHEBI:29105"/>
    </cofactor>
    <text evidence="13">Binds 2 Zn(2+) ions per monomer.</text>
</comment>
<comment type="domain">
    <text evidence="13">The J domain is necessary and sufficient to stimulate DnaK ATPase activity. Zinc center 1 plays an important role in the autonomous, DnaK-independent chaperone activity of DnaJ. Zinc center 2 is essential for interaction with DnaK and for DnaJ activity.</text>
</comment>
<feature type="binding site" evidence="13">
    <location>
        <position position="196"/>
    </location>
    <ligand>
        <name>Zn(2+)</name>
        <dbReference type="ChEBI" id="CHEBI:29105"/>
        <label>1</label>
    </ligand>
</feature>
<comment type="subcellular location">
    <subcellularLocation>
        <location evidence="1 13">Cytoplasm</location>
    </subcellularLocation>
</comment>
<dbReference type="InterPro" id="IPR002939">
    <property type="entry name" value="DnaJ_C"/>
</dbReference>
<dbReference type="InterPro" id="IPR008971">
    <property type="entry name" value="HSP40/DnaJ_pept-bd"/>
</dbReference>
<dbReference type="OrthoDB" id="9779889at2"/>
<evidence type="ECO:0000256" key="2">
    <source>
        <dbReference type="ARBA" id="ARBA00011738"/>
    </source>
</evidence>
<feature type="binding site" evidence="13">
    <location>
        <position position="144"/>
    </location>
    <ligand>
        <name>Zn(2+)</name>
        <dbReference type="ChEBI" id="CHEBI:29105"/>
        <label>1</label>
    </ligand>
</feature>
<feature type="binding site" evidence="13">
    <location>
        <position position="163"/>
    </location>
    <ligand>
        <name>Zn(2+)</name>
        <dbReference type="ChEBI" id="CHEBI:29105"/>
        <label>2</label>
    </ligand>
</feature>
<dbReference type="Gene3D" id="1.10.287.110">
    <property type="entry name" value="DnaJ domain"/>
    <property type="match status" value="1"/>
</dbReference>
<feature type="binding site" evidence="13">
    <location>
        <position position="182"/>
    </location>
    <ligand>
        <name>Zn(2+)</name>
        <dbReference type="ChEBI" id="CHEBI:29105"/>
        <label>2</label>
    </ligand>
</feature>
<dbReference type="InterPro" id="IPR012724">
    <property type="entry name" value="DnaJ"/>
</dbReference>
<dbReference type="GO" id="GO:0005737">
    <property type="term" value="C:cytoplasm"/>
    <property type="evidence" value="ECO:0007669"/>
    <property type="project" value="UniProtKB-SubCell"/>
</dbReference>
<evidence type="ECO:0000256" key="4">
    <source>
        <dbReference type="ARBA" id="ARBA00022705"/>
    </source>
</evidence>
<gene>
    <name evidence="13 17" type="primary">dnaJ</name>
    <name evidence="17" type="ORF">NARRFE1_01350</name>
</gene>
<evidence type="ECO:0000256" key="14">
    <source>
        <dbReference type="PROSITE-ProRule" id="PRU00546"/>
    </source>
</evidence>
<name>A0A2Z5T930_9GAMM</name>
<evidence type="ECO:0000256" key="6">
    <source>
        <dbReference type="ARBA" id="ARBA00022737"/>
    </source>
</evidence>
<feature type="zinc finger region" description="CR-type" evidence="14">
    <location>
        <begin position="131"/>
        <end position="208"/>
    </location>
</feature>
<dbReference type="EMBL" id="AP018161">
    <property type="protein sequence ID" value="BBA85076.1"/>
    <property type="molecule type" value="Genomic_DNA"/>
</dbReference>
<evidence type="ECO:0000256" key="8">
    <source>
        <dbReference type="ARBA" id="ARBA00022833"/>
    </source>
</evidence>
<dbReference type="InterPro" id="IPR036410">
    <property type="entry name" value="HSP_DnaJ_Cys-rich_dom_sf"/>
</dbReference>
<evidence type="ECO:0000256" key="12">
    <source>
        <dbReference type="ARBA" id="ARBA00067609"/>
    </source>
</evidence>
<dbReference type="Gene3D" id="2.60.260.20">
    <property type="entry name" value="Urease metallochaperone UreE, N-terminal domain"/>
    <property type="match status" value="2"/>
</dbReference>
<organism evidence="17 18">
    <name type="scientific">endosymbiont of Rhynchophorus ferrugineus</name>
    <dbReference type="NCBI Taxonomy" id="1972133"/>
    <lineage>
        <taxon>Bacteria</taxon>
        <taxon>Pseudomonadati</taxon>
        <taxon>Pseudomonadota</taxon>
        <taxon>Gammaproteobacteria</taxon>
        <taxon>Candidatus Nardonella</taxon>
    </lineage>
</organism>
<dbReference type="HAMAP" id="MF_01152">
    <property type="entry name" value="DnaJ"/>
    <property type="match status" value="1"/>
</dbReference>
<comment type="subunit">
    <text evidence="2 13">Homodimer.</text>
</comment>
<dbReference type="Proteomes" id="UP000289537">
    <property type="component" value="Chromosome"/>
</dbReference>
<dbReference type="InterPro" id="IPR036869">
    <property type="entry name" value="J_dom_sf"/>
</dbReference>
<dbReference type="GO" id="GO:0009408">
    <property type="term" value="P:response to heat"/>
    <property type="evidence" value="ECO:0007669"/>
    <property type="project" value="InterPro"/>
</dbReference>
<comment type="caution">
    <text evidence="13">Lacks conserved residue(s) required for the propagation of feature annotation.</text>
</comment>
<protein>
    <recommendedName>
        <fullName evidence="12 13">Chaperone protein DnaJ</fullName>
    </recommendedName>
</protein>
<dbReference type="PROSITE" id="PS50076">
    <property type="entry name" value="DNAJ_2"/>
    <property type="match status" value="1"/>
</dbReference>
<feature type="binding site" evidence="13">
    <location>
        <position position="160"/>
    </location>
    <ligand>
        <name>Zn(2+)</name>
        <dbReference type="ChEBI" id="CHEBI:29105"/>
        <label>2</label>
    </ligand>
</feature>
<feature type="domain" description="CR-type" evidence="16">
    <location>
        <begin position="131"/>
        <end position="208"/>
    </location>
</feature>
<dbReference type="SMART" id="SM00271">
    <property type="entry name" value="DnaJ"/>
    <property type="match status" value="1"/>
</dbReference>
<proteinExistence type="inferred from homology"/>
<sequence length="372" mass="42603">MSKKKDYYQILGVSRNSDDKEIKRAYKRLAIKYHPDHNQGDIKSEEKFKEIKEAYEILIDPKKRSHYDKYGNEDFSYENSNDGFDFKSDSFGDIFGDIFSDIFNNNTNNYSSKNCDIKCNLEIDLEDSVSGSIKNIDVMVLDICDICGGTGSKDRKLHNCLYCKGQGKIQIKQGFFIVQQICSHCNGNGKTIKNPCNKCYGKSYIKKNKKFSIKLPMGINTGDYIKITGVGNIYKNNKRGDIYVYIKVKSHPIFYRENDNLCCEVPINFSIAALGGEIEIPFLNNKNIKLKIPYETQTGKLLRVKGKGVNNIKKNIIGDLLCKVIVETPVNLNDKQKKILIDLDNSFKNNNNQNSPKYKTFFDKVKNFFSNL</sequence>
<dbReference type="SUPFAM" id="SSF46565">
    <property type="entry name" value="Chaperone J-domain"/>
    <property type="match status" value="1"/>
</dbReference>
<dbReference type="GO" id="GO:0051082">
    <property type="term" value="F:unfolded protein binding"/>
    <property type="evidence" value="ECO:0007669"/>
    <property type="project" value="UniProtKB-UniRule"/>
</dbReference>
<dbReference type="CDD" id="cd06257">
    <property type="entry name" value="DnaJ"/>
    <property type="match status" value="1"/>
</dbReference>
<evidence type="ECO:0000313" key="18">
    <source>
        <dbReference type="Proteomes" id="UP000289537"/>
    </source>
</evidence>
<dbReference type="GO" id="GO:0031072">
    <property type="term" value="F:heat shock protein binding"/>
    <property type="evidence" value="ECO:0007669"/>
    <property type="project" value="InterPro"/>
</dbReference>
<evidence type="ECO:0000259" key="16">
    <source>
        <dbReference type="PROSITE" id="PS51188"/>
    </source>
</evidence>
<feature type="binding site" evidence="13">
    <location>
        <position position="185"/>
    </location>
    <ligand>
        <name>Zn(2+)</name>
        <dbReference type="ChEBI" id="CHEBI:29105"/>
        <label>2</label>
    </ligand>
</feature>
<dbReference type="NCBIfam" id="NF008035">
    <property type="entry name" value="PRK10767.1"/>
    <property type="match status" value="1"/>
</dbReference>
<dbReference type="Pfam" id="PF01556">
    <property type="entry name" value="DnaJ_C"/>
    <property type="match status" value="1"/>
</dbReference>
<evidence type="ECO:0000256" key="1">
    <source>
        <dbReference type="ARBA" id="ARBA00004496"/>
    </source>
</evidence>
<keyword evidence="3 13" id="KW-0963">Cytoplasm</keyword>
<dbReference type="Pfam" id="PF00226">
    <property type="entry name" value="DnaJ"/>
    <property type="match status" value="1"/>
</dbReference>
<keyword evidence="7 13" id="KW-0863">Zinc-finger</keyword>
<dbReference type="InterPro" id="IPR001623">
    <property type="entry name" value="DnaJ_domain"/>
</dbReference>
<dbReference type="GO" id="GO:0005524">
    <property type="term" value="F:ATP binding"/>
    <property type="evidence" value="ECO:0007669"/>
    <property type="project" value="InterPro"/>
</dbReference>